<name>A0ABT6DGV5_9BACT</name>
<protein>
    <recommendedName>
        <fullName evidence="4">Lipoprotein</fullName>
    </recommendedName>
</protein>
<feature type="signal peptide" evidence="1">
    <location>
        <begin position="1"/>
        <end position="20"/>
    </location>
</feature>
<evidence type="ECO:0000313" key="2">
    <source>
        <dbReference type="EMBL" id="MDG0815739.1"/>
    </source>
</evidence>
<accession>A0ABT6DGV5</accession>
<keyword evidence="1" id="KW-0732">Signal</keyword>
<dbReference type="EMBL" id="JANRMI010000001">
    <property type="protein sequence ID" value="MDG0815739.1"/>
    <property type="molecule type" value="Genomic_DNA"/>
</dbReference>
<dbReference type="RefSeq" id="WP_277577209.1">
    <property type="nucleotide sequence ID" value="NZ_JANRMI010000001.1"/>
</dbReference>
<keyword evidence="3" id="KW-1185">Reference proteome</keyword>
<organism evidence="2 3">
    <name type="scientific">Bdellovibrio svalbardensis</name>
    <dbReference type="NCBI Taxonomy" id="2972972"/>
    <lineage>
        <taxon>Bacteria</taxon>
        <taxon>Pseudomonadati</taxon>
        <taxon>Bdellovibrionota</taxon>
        <taxon>Bdellovibrionia</taxon>
        <taxon>Bdellovibrionales</taxon>
        <taxon>Pseudobdellovibrionaceae</taxon>
        <taxon>Bdellovibrio</taxon>
    </lineage>
</organism>
<evidence type="ECO:0008006" key="4">
    <source>
        <dbReference type="Google" id="ProtNLM"/>
    </source>
</evidence>
<feature type="chain" id="PRO_5046822795" description="Lipoprotein" evidence="1">
    <location>
        <begin position="21"/>
        <end position="363"/>
    </location>
</feature>
<comment type="caution">
    <text evidence="2">The sequence shown here is derived from an EMBL/GenBank/DDBJ whole genome shotgun (WGS) entry which is preliminary data.</text>
</comment>
<gene>
    <name evidence="2" type="ORF">NWE73_05165</name>
</gene>
<proteinExistence type="predicted"/>
<reference evidence="2" key="1">
    <citation type="submission" date="2022-08" db="EMBL/GenBank/DDBJ databases">
        <title>Novel Bdellovibrio Species Isolated from Svalbard: Designation Bdellovibrio svalbardensis.</title>
        <authorList>
            <person name="Mitchell R.J."/>
            <person name="Choi S.Y."/>
        </authorList>
    </citation>
    <scope>NUCLEOTIDE SEQUENCE</scope>
    <source>
        <strain evidence="2">PAP01</strain>
    </source>
</reference>
<evidence type="ECO:0000256" key="1">
    <source>
        <dbReference type="SAM" id="SignalP"/>
    </source>
</evidence>
<evidence type="ECO:0000313" key="3">
    <source>
        <dbReference type="Proteomes" id="UP001152321"/>
    </source>
</evidence>
<sequence>MEKKSFKNLLLLSAATTLCAACAKVSFSPVDVTTEAAITPSKTVTLSEVVAYGNKQVDFLVVFDDSNSMLPDLQKLAASLGSFVTSLESSDIDWQMCMTTTRSLMVGGSPTWGTSYNWVGYTPKAGTPNSLLKRGTANLDGIFVNTVNSLQIGGAGSGDERGIKTAYEHFKSGALSNVSGNGCYRAGAAVSVIIVSNEDERSVGGDQSKVKATDAAGSYQPLEAEDLPINLVSQAQSSFGADVRFTFNSIIVKPGDSTCEAKQDASGTSPSHPGAIYAQASNMTDGGVGSICDANFASSLNTFKDKIVNSMSHLTLQCEPDPATVKVVINSQEFTQFTIDKNLMKFKTPLIEGTKIDLKFDCK</sequence>
<dbReference type="Proteomes" id="UP001152321">
    <property type="component" value="Unassembled WGS sequence"/>
</dbReference>